<sequence>MTLTRVVLGWMAVGHLLVVVAATTIRVLVPAAVVWIGDYGEHLLPLDNDPSLVAARALHDPQNLAAAVYNGKLVALPDKADYGLLYSRMDLITRFNFTGPPRTLDEMEQMMAVIVPEVRKSNPSFMGLTGQVSAYEGLTCNVLEWLGADNAGTILEPNRTLSSFNQSSIIGQRVVNVAKRLQKWNQNGWLQLGLSESASSRLWTQGGTLFHRNWPSVAPATVAANVAWAWRMSPMPGNAAVLGGWLWGISKYTKQPEAAKRVLDLFASSTWQRVRALNGGNVPTIPQLFNDSAVCAALPICAVARDLKIVPRPSSASGTQYLAVSKHIFTRWNDMIRGFGGSIEKQLDAMNRAIADTLSIDILGPPTNVSWDTTVSAAFSAVAALEILTLIVLLGIFWHTREHSSVSVRSVTFIIAGLLSQLVVLFLLVGVPSTPTCLGRFWIHGLGYTLAVSSIAARCFRIWTTSLNPFIERHDSASRIAVLGTMPPLLVTIAILVGLSAAGSLNATDMKMETSRYLTCTASNPSLRPITTIVWYSWLGVQMLAALWVGLKASKLAVGSASQEARTLTVSSANSAFLPVILIPFVDLDLVDQSTGFILRAVAIVIPIAVFIGVYFVPQALQAIHGLKNQASTSTQGLETGLNTFQVTQVDQKKTEADAARPSGDPQIVGTAKVGIAAATSMPALDVKALANQSFKEHVHASEGILSARRSRRAWLAPFMPWTLMRGFILRQEGMLVLQHFSTTVHTHLHAPVLFEFCG</sequence>
<evidence type="ECO:0000256" key="2">
    <source>
        <dbReference type="ARBA" id="ARBA00008520"/>
    </source>
</evidence>
<dbReference type="OrthoDB" id="2157358at2759"/>
<feature type="domain" description="G-protein coupled receptors family 3 profile" evidence="9">
    <location>
        <begin position="414"/>
        <end position="619"/>
    </location>
</feature>
<reference evidence="10 11" key="1">
    <citation type="submission" date="2016-07" db="EMBL/GenBank/DDBJ databases">
        <title>Pervasive Adenine N6-methylation of Active Genes in Fungi.</title>
        <authorList>
            <consortium name="DOE Joint Genome Institute"/>
            <person name="Mondo S.J."/>
            <person name="Dannebaum R.O."/>
            <person name="Kuo R.C."/>
            <person name="Labutti K."/>
            <person name="Haridas S."/>
            <person name="Kuo A."/>
            <person name="Salamov A."/>
            <person name="Ahrendt S.R."/>
            <person name="Lipzen A."/>
            <person name="Sullivan W."/>
            <person name="Andreopoulos W.B."/>
            <person name="Clum A."/>
            <person name="Lindquist E."/>
            <person name="Daum C."/>
            <person name="Ramamoorthy G.K."/>
            <person name="Gryganskyi A."/>
            <person name="Culley D."/>
            <person name="Magnuson J.K."/>
            <person name="James T.Y."/>
            <person name="O'Malley M.A."/>
            <person name="Stajich J.E."/>
            <person name="Spatafora J.W."/>
            <person name="Visel A."/>
            <person name="Grigoriev I.V."/>
        </authorList>
    </citation>
    <scope>NUCLEOTIDE SEQUENCE [LARGE SCALE GENOMIC DNA]</scope>
    <source>
        <strain evidence="10 11">PL171</strain>
    </source>
</reference>
<dbReference type="Proteomes" id="UP000193411">
    <property type="component" value="Unassembled WGS sequence"/>
</dbReference>
<accession>A0A1Y2HSF9</accession>
<feature type="transmembrane region" description="Helical" evidence="8">
    <location>
        <begin position="597"/>
        <end position="618"/>
    </location>
</feature>
<evidence type="ECO:0000256" key="3">
    <source>
        <dbReference type="ARBA" id="ARBA00022448"/>
    </source>
</evidence>
<organism evidence="10 11">
    <name type="scientific">Catenaria anguillulae PL171</name>
    <dbReference type="NCBI Taxonomy" id="765915"/>
    <lineage>
        <taxon>Eukaryota</taxon>
        <taxon>Fungi</taxon>
        <taxon>Fungi incertae sedis</taxon>
        <taxon>Blastocladiomycota</taxon>
        <taxon>Blastocladiomycetes</taxon>
        <taxon>Blastocladiales</taxon>
        <taxon>Catenariaceae</taxon>
        <taxon>Catenaria</taxon>
    </lineage>
</organism>
<evidence type="ECO:0000259" key="9">
    <source>
        <dbReference type="PROSITE" id="PS50259"/>
    </source>
</evidence>
<keyword evidence="7 8" id="KW-0472">Membrane</keyword>
<feature type="transmembrane region" description="Helical" evidence="8">
    <location>
        <begin position="410"/>
        <end position="429"/>
    </location>
</feature>
<dbReference type="PROSITE" id="PS50259">
    <property type="entry name" value="G_PROTEIN_RECEP_F3_4"/>
    <property type="match status" value="1"/>
</dbReference>
<feature type="transmembrane region" description="Helical" evidence="8">
    <location>
        <begin position="480"/>
        <end position="502"/>
    </location>
</feature>
<gene>
    <name evidence="10" type="ORF">BCR44DRAFT_406739</name>
</gene>
<name>A0A1Y2HSF9_9FUNG</name>
<comment type="caution">
    <text evidence="10">The sequence shown here is derived from an EMBL/GenBank/DDBJ whole genome shotgun (WGS) entry which is preliminary data.</text>
</comment>
<comment type="subcellular location">
    <subcellularLocation>
        <location evidence="1">Membrane</location>
        <topology evidence="1">Multi-pass membrane protein</topology>
    </subcellularLocation>
</comment>
<feature type="transmembrane region" description="Helical" evidence="8">
    <location>
        <begin position="565"/>
        <end position="585"/>
    </location>
</feature>
<keyword evidence="5" id="KW-0732">Signal</keyword>
<dbReference type="AlphaFoldDB" id="A0A1Y2HSF9"/>
<keyword evidence="11" id="KW-1185">Reference proteome</keyword>
<dbReference type="InterPro" id="IPR017978">
    <property type="entry name" value="GPCR_3_C"/>
</dbReference>
<evidence type="ECO:0000313" key="11">
    <source>
        <dbReference type="Proteomes" id="UP000193411"/>
    </source>
</evidence>
<dbReference type="SUPFAM" id="SSF53850">
    <property type="entry name" value="Periplasmic binding protein-like II"/>
    <property type="match status" value="1"/>
</dbReference>
<evidence type="ECO:0000256" key="7">
    <source>
        <dbReference type="ARBA" id="ARBA00023136"/>
    </source>
</evidence>
<keyword evidence="3" id="KW-0813">Transport</keyword>
<dbReference type="EMBL" id="MCFL01000016">
    <property type="protein sequence ID" value="ORZ36653.1"/>
    <property type="molecule type" value="Genomic_DNA"/>
</dbReference>
<proteinExistence type="inferred from homology"/>
<dbReference type="PANTHER" id="PTHR43649:SF34">
    <property type="entry name" value="ABC TRANSPORTER PERIPLASMIC-BINDING PROTEIN YCJN-RELATED"/>
    <property type="match status" value="1"/>
</dbReference>
<feature type="transmembrane region" description="Helical" evidence="8">
    <location>
        <begin position="441"/>
        <end position="460"/>
    </location>
</feature>
<keyword evidence="4 8" id="KW-0812">Transmembrane</keyword>
<protein>
    <recommendedName>
        <fullName evidence="9">G-protein coupled receptors family 3 profile domain-containing protein</fullName>
    </recommendedName>
</protein>
<dbReference type="Gene3D" id="3.40.190.10">
    <property type="entry name" value="Periplasmic binding protein-like II"/>
    <property type="match status" value="2"/>
</dbReference>
<dbReference type="GO" id="GO:0016020">
    <property type="term" value="C:membrane"/>
    <property type="evidence" value="ECO:0007669"/>
    <property type="project" value="UniProtKB-SubCell"/>
</dbReference>
<evidence type="ECO:0000256" key="6">
    <source>
        <dbReference type="ARBA" id="ARBA00022989"/>
    </source>
</evidence>
<evidence type="ECO:0000256" key="5">
    <source>
        <dbReference type="ARBA" id="ARBA00022729"/>
    </source>
</evidence>
<evidence type="ECO:0000313" key="10">
    <source>
        <dbReference type="EMBL" id="ORZ36653.1"/>
    </source>
</evidence>
<dbReference type="PANTHER" id="PTHR43649">
    <property type="entry name" value="ARABINOSE-BINDING PROTEIN-RELATED"/>
    <property type="match status" value="1"/>
</dbReference>
<dbReference type="GO" id="GO:0004930">
    <property type="term" value="F:G protein-coupled receptor activity"/>
    <property type="evidence" value="ECO:0007669"/>
    <property type="project" value="InterPro"/>
</dbReference>
<dbReference type="STRING" id="765915.A0A1Y2HSF9"/>
<dbReference type="InterPro" id="IPR050490">
    <property type="entry name" value="Bact_solute-bd_prot1"/>
</dbReference>
<feature type="transmembrane region" description="Helical" evidence="8">
    <location>
        <begin position="377"/>
        <end position="398"/>
    </location>
</feature>
<feature type="transmembrane region" description="Helical" evidence="8">
    <location>
        <begin position="533"/>
        <end position="553"/>
    </location>
</feature>
<evidence type="ECO:0000256" key="1">
    <source>
        <dbReference type="ARBA" id="ARBA00004141"/>
    </source>
</evidence>
<dbReference type="Pfam" id="PF00003">
    <property type="entry name" value="7tm_3"/>
    <property type="match status" value="1"/>
</dbReference>
<keyword evidence="6 8" id="KW-1133">Transmembrane helix</keyword>
<evidence type="ECO:0000256" key="8">
    <source>
        <dbReference type="SAM" id="Phobius"/>
    </source>
</evidence>
<evidence type="ECO:0000256" key="4">
    <source>
        <dbReference type="ARBA" id="ARBA00022692"/>
    </source>
</evidence>
<comment type="similarity">
    <text evidence="2">Belongs to the bacterial solute-binding protein 1 family.</text>
</comment>